<sequence>MLTSAHSVNVLSDLLKNVIHSLTSCTQSLQRNSLGHRQSAALAHVNLHAIDSVPVEALDEGPQRHPDRLQREPLSGALAPPHPKRRHEQPLGFPALEPLRHEPARLLPHSRVPVDRVHVHQQRRAARDVVAADLAVCRRLVREQQRRGGVQAQRLGDDAPEVAETRQVARVEQAGVPHSGVDLCSCLLECPWIVEQQRHGPFDCGRGRLCSSSK</sequence>
<reference evidence="2" key="1">
    <citation type="journal article" date="2009" name="PLoS Genet.">
        <title>Sequencing, mapping, and analysis of 27,455 maize full-length cDNAs.</title>
        <authorList>
            <person name="Soderlund C."/>
            <person name="Descour A."/>
            <person name="Kudrna D."/>
            <person name="Bomhoff M."/>
            <person name="Boyd L."/>
            <person name="Currie J."/>
            <person name="Angelova A."/>
            <person name="Collura K."/>
            <person name="Wissotski M."/>
            <person name="Ashley E."/>
            <person name="Morrow D."/>
            <person name="Fernandes J."/>
            <person name="Walbot V."/>
            <person name="Yu Y."/>
        </authorList>
    </citation>
    <scope>NUCLEOTIDE SEQUENCE</scope>
    <source>
        <strain evidence="2">B73</strain>
    </source>
</reference>
<protein>
    <submittedName>
        <fullName evidence="2">Uncharacterized protein</fullName>
    </submittedName>
</protein>
<evidence type="ECO:0000313" key="2">
    <source>
        <dbReference type="EMBL" id="ACN35681.1"/>
    </source>
</evidence>
<reference evidence="2" key="2">
    <citation type="submission" date="2012-06" db="EMBL/GenBank/DDBJ databases">
        <authorList>
            <person name="Yu Y."/>
            <person name="Currie J."/>
            <person name="Lomeli R."/>
            <person name="Angelova A."/>
            <person name="Collura K."/>
            <person name="Wissotski M."/>
            <person name="Campos D."/>
            <person name="Kudrna D."/>
            <person name="Golser W."/>
            <person name="Ashely E."/>
            <person name="Descour A."/>
            <person name="Fernandes J."/>
            <person name="Soderlund C."/>
            <person name="Walbot V."/>
        </authorList>
    </citation>
    <scope>NUCLEOTIDE SEQUENCE</scope>
    <source>
        <strain evidence="2">B73</strain>
    </source>
</reference>
<feature type="compositionally biased region" description="Basic and acidic residues" evidence="1">
    <location>
        <begin position="61"/>
        <end position="71"/>
    </location>
</feature>
<accession>C0PKG5</accession>
<proteinExistence type="evidence at transcript level"/>
<dbReference type="EMBL" id="BT068784">
    <property type="protein sequence ID" value="ACN35681.1"/>
    <property type="molecule type" value="mRNA"/>
</dbReference>
<name>C0PKG5_MAIZE</name>
<organism evidence="2">
    <name type="scientific">Zea mays</name>
    <name type="common">Maize</name>
    <dbReference type="NCBI Taxonomy" id="4577"/>
    <lineage>
        <taxon>Eukaryota</taxon>
        <taxon>Viridiplantae</taxon>
        <taxon>Streptophyta</taxon>
        <taxon>Embryophyta</taxon>
        <taxon>Tracheophyta</taxon>
        <taxon>Spermatophyta</taxon>
        <taxon>Magnoliopsida</taxon>
        <taxon>Liliopsida</taxon>
        <taxon>Poales</taxon>
        <taxon>Poaceae</taxon>
        <taxon>PACMAD clade</taxon>
        <taxon>Panicoideae</taxon>
        <taxon>Andropogonodae</taxon>
        <taxon>Andropogoneae</taxon>
        <taxon>Tripsacinae</taxon>
        <taxon>Zea</taxon>
    </lineage>
</organism>
<dbReference type="AlphaFoldDB" id="C0PKG5"/>
<feature type="region of interest" description="Disordered" evidence="1">
    <location>
        <begin position="58"/>
        <end position="90"/>
    </location>
</feature>
<evidence type="ECO:0000256" key="1">
    <source>
        <dbReference type="SAM" id="MobiDB-lite"/>
    </source>
</evidence>